<dbReference type="EMBL" id="BAABAZ010000004">
    <property type="protein sequence ID" value="GAA4283427.1"/>
    <property type="molecule type" value="Genomic_DNA"/>
</dbReference>
<feature type="transmembrane region" description="Helical" evidence="2">
    <location>
        <begin position="50"/>
        <end position="74"/>
    </location>
</feature>
<sequence length="340" mass="35898">MTHPPYPPHQPHRGSTPYPQAPVQSGSLAFPPDHPNPGRRDLGPNRGRGGALRTIIVVASVLVLVLAAGGVWLLTSASGGEPQVVASGSATTDPTEAQPEGPTESAAPEASQTPTEPEEPFDQAVPTPGAVPEADDSADPLIDVRAQDEQDARDWANANYGSFEPLHLKGSGSTVVEMPEDVTGPAVVTYEVGSDDVFKLIEFNDAGTPGWVLGTDDGTGARDAFVGNRSVSWGTLQVETEGDWQVWIQPVGSLPMVPEQGSGPGYFLQAGPTELYDFRVTSEDGYIDTCSVAQVIDDFGEPIKLGEIISEGTPTPLENMLSGPSVIEVSCQWDWEFVAV</sequence>
<keyword evidence="2" id="KW-0472">Membrane</keyword>
<proteinExistence type="predicted"/>
<comment type="caution">
    <text evidence="3">The sequence shown here is derived from an EMBL/GenBank/DDBJ whole genome shotgun (WGS) entry which is preliminary data.</text>
</comment>
<evidence type="ECO:0000256" key="2">
    <source>
        <dbReference type="SAM" id="Phobius"/>
    </source>
</evidence>
<accession>A0ABP8EHK7</accession>
<keyword evidence="2" id="KW-1133">Transmembrane helix</keyword>
<keyword evidence="2" id="KW-0812">Transmembrane</keyword>
<feature type="region of interest" description="Disordered" evidence="1">
    <location>
        <begin position="81"/>
        <end position="138"/>
    </location>
</feature>
<evidence type="ECO:0000313" key="3">
    <source>
        <dbReference type="EMBL" id="GAA4283427.1"/>
    </source>
</evidence>
<feature type="region of interest" description="Disordered" evidence="1">
    <location>
        <begin position="1"/>
        <end position="46"/>
    </location>
</feature>
<evidence type="ECO:0000313" key="4">
    <source>
        <dbReference type="Proteomes" id="UP001501586"/>
    </source>
</evidence>
<reference evidence="4" key="1">
    <citation type="journal article" date="2019" name="Int. J. Syst. Evol. Microbiol.">
        <title>The Global Catalogue of Microorganisms (GCM) 10K type strain sequencing project: providing services to taxonomists for standard genome sequencing and annotation.</title>
        <authorList>
            <consortium name="The Broad Institute Genomics Platform"/>
            <consortium name="The Broad Institute Genome Sequencing Center for Infectious Disease"/>
            <person name="Wu L."/>
            <person name="Ma J."/>
        </authorList>
    </citation>
    <scope>NUCLEOTIDE SEQUENCE [LARGE SCALE GENOMIC DNA]</scope>
    <source>
        <strain evidence="4">JCM 17458</strain>
    </source>
</reference>
<evidence type="ECO:0000256" key="1">
    <source>
        <dbReference type="SAM" id="MobiDB-lite"/>
    </source>
</evidence>
<dbReference type="RefSeq" id="WP_236863487.1">
    <property type="nucleotide sequence ID" value="NZ_BAABAZ010000004.1"/>
</dbReference>
<gene>
    <name evidence="3" type="ORF">GCM10022261_09580</name>
</gene>
<protein>
    <submittedName>
        <fullName evidence="3">Uncharacterized protein</fullName>
    </submittedName>
</protein>
<dbReference type="Proteomes" id="UP001501586">
    <property type="component" value="Unassembled WGS sequence"/>
</dbReference>
<organism evidence="3 4">
    <name type="scientific">Brevibacterium daeguense</name>
    <dbReference type="NCBI Taxonomy" id="909936"/>
    <lineage>
        <taxon>Bacteria</taxon>
        <taxon>Bacillati</taxon>
        <taxon>Actinomycetota</taxon>
        <taxon>Actinomycetes</taxon>
        <taxon>Micrococcales</taxon>
        <taxon>Brevibacteriaceae</taxon>
        <taxon>Brevibacterium</taxon>
    </lineage>
</organism>
<feature type="compositionally biased region" description="Polar residues" evidence="1">
    <location>
        <begin position="86"/>
        <end position="95"/>
    </location>
</feature>
<keyword evidence="4" id="KW-1185">Reference proteome</keyword>
<name>A0ABP8EHK7_9MICO</name>